<evidence type="ECO:0000256" key="8">
    <source>
        <dbReference type="ARBA" id="ARBA00023136"/>
    </source>
</evidence>
<keyword evidence="5" id="KW-0653">Protein transport</keyword>
<feature type="transmembrane region" description="Helical" evidence="9">
    <location>
        <begin position="13"/>
        <end position="37"/>
    </location>
</feature>
<dbReference type="GO" id="GO:0005829">
    <property type="term" value="C:cytosol"/>
    <property type="evidence" value="ECO:0007669"/>
    <property type="project" value="GOC"/>
</dbReference>
<dbReference type="PANTHER" id="PTHR12952">
    <property type="entry name" value="SYS1"/>
    <property type="match status" value="1"/>
</dbReference>
<name>A0AAW0IRB2_QUESU</name>
<gene>
    <name evidence="10" type="primary">sys1_0</name>
    <name evidence="10" type="ORF">CFP56_043893</name>
</gene>
<feature type="transmembrane region" description="Helical" evidence="9">
    <location>
        <begin position="93"/>
        <end position="117"/>
    </location>
</feature>
<dbReference type="GO" id="GO:0000139">
    <property type="term" value="C:Golgi membrane"/>
    <property type="evidence" value="ECO:0007669"/>
    <property type="project" value="UniProtKB-SubCell"/>
</dbReference>
<evidence type="ECO:0000256" key="6">
    <source>
        <dbReference type="ARBA" id="ARBA00022989"/>
    </source>
</evidence>
<keyword evidence="3" id="KW-0813">Transport</keyword>
<evidence type="ECO:0000256" key="1">
    <source>
        <dbReference type="ARBA" id="ARBA00004653"/>
    </source>
</evidence>
<dbReference type="GO" id="GO:0006895">
    <property type="term" value="P:Golgi to endosome transport"/>
    <property type="evidence" value="ECO:0007669"/>
    <property type="project" value="TreeGrafter"/>
</dbReference>
<comment type="subcellular location">
    <subcellularLocation>
        <location evidence="1">Golgi apparatus membrane</location>
        <topology evidence="1">Multi-pass membrane protein</topology>
    </subcellularLocation>
</comment>
<dbReference type="GO" id="GO:0034067">
    <property type="term" value="P:protein localization to Golgi apparatus"/>
    <property type="evidence" value="ECO:0007669"/>
    <property type="project" value="TreeGrafter"/>
</dbReference>
<evidence type="ECO:0000256" key="7">
    <source>
        <dbReference type="ARBA" id="ARBA00023034"/>
    </source>
</evidence>
<dbReference type="InterPro" id="IPR019185">
    <property type="entry name" value="Integral_membrane_SYS1-rel"/>
</dbReference>
<protein>
    <submittedName>
        <fullName evidence="10">Protein sys1 like protein</fullName>
    </submittedName>
</protein>
<dbReference type="GO" id="GO:0043001">
    <property type="term" value="P:Golgi to plasma membrane protein transport"/>
    <property type="evidence" value="ECO:0007669"/>
    <property type="project" value="TreeGrafter"/>
</dbReference>
<evidence type="ECO:0000256" key="3">
    <source>
        <dbReference type="ARBA" id="ARBA00022448"/>
    </source>
</evidence>
<feature type="transmembrane region" description="Helical" evidence="9">
    <location>
        <begin position="150"/>
        <end position="170"/>
    </location>
</feature>
<comment type="similarity">
    <text evidence="2">Belongs to the SYS1 family.</text>
</comment>
<feature type="transmembrane region" description="Helical" evidence="9">
    <location>
        <begin position="49"/>
        <end position="73"/>
    </location>
</feature>
<dbReference type="Pfam" id="PF09801">
    <property type="entry name" value="SYS1"/>
    <property type="match status" value="1"/>
</dbReference>
<evidence type="ECO:0000256" key="2">
    <source>
        <dbReference type="ARBA" id="ARBA00008160"/>
    </source>
</evidence>
<evidence type="ECO:0000256" key="4">
    <source>
        <dbReference type="ARBA" id="ARBA00022692"/>
    </source>
</evidence>
<accession>A0AAW0IRB2</accession>
<proteinExistence type="inferred from homology"/>
<keyword evidence="8 9" id="KW-0472">Membrane</keyword>
<sequence length="278" mass="31147">MFYGTAAWDPWHIVAQILCFRCLYYLSLGLGVFLTFLVGTRVSRMSPVYFFDCAAVTTSTVTGVFLTFLVGTRVSRMSLVYFFDYAAVTTSTVTGRCVIASFLLSSLAGAGIMLHLIERAKKCLDFSATVYIIHLFICIIYGGWPSSITWWVLNGTGVAVMALLGEYLCIKRELREIPITRFRSSKKFSSACSYQDKFSSCLYVILLKEFYVNLYLFHSSLSNGSYPPKRKSSLSNSAACLIFSEDESLVWYSTSYFAMLCVVLFYDSVGDCTLQCGL</sequence>
<evidence type="ECO:0000313" key="11">
    <source>
        <dbReference type="Proteomes" id="UP000237347"/>
    </source>
</evidence>
<reference evidence="10 11" key="1">
    <citation type="journal article" date="2018" name="Sci. Data">
        <title>The draft genome sequence of cork oak.</title>
        <authorList>
            <person name="Ramos A.M."/>
            <person name="Usie A."/>
            <person name="Barbosa P."/>
            <person name="Barros P.M."/>
            <person name="Capote T."/>
            <person name="Chaves I."/>
            <person name="Simoes F."/>
            <person name="Abreu I."/>
            <person name="Carrasquinho I."/>
            <person name="Faro C."/>
            <person name="Guimaraes J.B."/>
            <person name="Mendonca D."/>
            <person name="Nobrega F."/>
            <person name="Rodrigues L."/>
            <person name="Saibo N.J.M."/>
            <person name="Varela M.C."/>
            <person name="Egas C."/>
            <person name="Matos J."/>
            <person name="Miguel C.M."/>
            <person name="Oliveira M.M."/>
            <person name="Ricardo C.P."/>
            <person name="Goncalves S."/>
        </authorList>
    </citation>
    <scope>NUCLEOTIDE SEQUENCE [LARGE SCALE GENOMIC DNA]</scope>
    <source>
        <strain evidence="11">cv. HL8</strain>
    </source>
</reference>
<comment type="caution">
    <text evidence="10">The sequence shown here is derived from an EMBL/GenBank/DDBJ whole genome shotgun (WGS) entry which is preliminary data.</text>
</comment>
<keyword evidence="7" id="KW-0333">Golgi apparatus</keyword>
<keyword evidence="11" id="KW-1185">Reference proteome</keyword>
<dbReference type="PANTHER" id="PTHR12952:SF0">
    <property type="entry name" value="PROTEIN SYS1 HOMOLOG"/>
    <property type="match status" value="1"/>
</dbReference>
<evidence type="ECO:0000256" key="5">
    <source>
        <dbReference type="ARBA" id="ARBA00022927"/>
    </source>
</evidence>
<evidence type="ECO:0000256" key="9">
    <source>
        <dbReference type="SAM" id="Phobius"/>
    </source>
</evidence>
<dbReference type="AlphaFoldDB" id="A0AAW0IRB2"/>
<feature type="transmembrane region" description="Helical" evidence="9">
    <location>
        <begin position="124"/>
        <end position="144"/>
    </location>
</feature>
<evidence type="ECO:0000313" key="10">
    <source>
        <dbReference type="EMBL" id="KAK7816636.1"/>
    </source>
</evidence>
<keyword evidence="4 9" id="KW-0812">Transmembrane</keyword>
<organism evidence="10 11">
    <name type="scientific">Quercus suber</name>
    <name type="common">Cork oak</name>
    <dbReference type="NCBI Taxonomy" id="58331"/>
    <lineage>
        <taxon>Eukaryota</taxon>
        <taxon>Viridiplantae</taxon>
        <taxon>Streptophyta</taxon>
        <taxon>Embryophyta</taxon>
        <taxon>Tracheophyta</taxon>
        <taxon>Spermatophyta</taxon>
        <taxon>Magnoliopsida</taxon>
        <taxon>eudicotyledons</taxon>
        <taxon>Gunneridae</taxon>
        <taxon>Pentapetalae</taxon>
        <taxon>rosids</taxon>
        <taxon>fabids</taxon>
        <taxon>Fagales</taxon>
        <taxon>Fagaceae</taxon>
        <taxon>Quercus</taxon>
    </lineage>
</organism>
<dbReference type="EMBL" id="PKMF04000929">
    <property type="protein sequence ID" value="KAK7816636.1"/>
    <property type="molecule type" value="Genomic_DNA"/>
</dbReference>
<keyword evidence="6 9" id="KW-1133">Transmembrane helix</keyword>
<dbReference type="Proteomes" id="UP000237347">
    <property type="component" value="Unassembled WGS sequence"/>
</dbReference>
<dbReference type="GO" id="GO:0005802">
    <property type="term" value="C:trans-Golgi network"/>
    <property type="evidence" value="ECO:0007669"/>
    <property type="project" value="TreeGrafter"/>
</dbReference>